<organism evidence="1 2">
    <name type="scientific">Brassica cretica</name>
    <name type="common">Mustard</name>
    <dbReference type="NCBI Taxonomy" id="69181"/>
    <lineage>
        <taxon>Eukaryota</taxon>
        <taxon>Viridiplantae</taxon>
        <taxon>Streptophyta</taxon>
        <taxon>Embryophyta</taxon>
        <taxon>Tracheophyta</taxon>
        <taxon>Spermatophyta</taxon>
        <taxon>Magnoliopsida</taxon>
        <taxon>eudicotyledons</taxon>
        <taxon>Gunneridae</taxon>
        <taxon>Pentapetalae</taxon>
        <taxon>rosids</taxon>
        <taxon>malvids</taxon>
        <taxon>Brassicales</taxon>
        <taxon>Brassicaceae</taxon>
        <taxon>Brassiceae</taxon>
        <taxon>Brassica</taxon>
    </lineage>
</organism>
<comment type="caution">
    <text evidence="1">The sequence shown here is derived from an EMBL/GenBank/DDBJ whole genome shotgun (WGS) entry which is preliminary data.</text>
</comment>
<sequence length="128" mass="15100">MDAKTDRTLYWTVPHASGWELLLEPWPDDRFHRTEFGIHRPVSHFMKNSRDGNTFGDTNLEIGHRYSFMDSTARTSRTTRLELQYYPRPDDRTSELNLGFPELNLGFYWCSGMLLYVRLLLSRSHMGP</sequence>
<keyword evidence="2" id="KW-1185">Reference proteome</keyword>
<proteinExistence type="predicted"/>
<name>A0ABQ7D8E8_BRACR</name>
<protein>
    <submittedName>
        <fullName evidence="1">Uncharacterized protein</fullName>
    </submittedName>
</protein>
<dbReference type="Proteomes" id="UP000266723">
    <property type="component" value="Unassembled WGS sequence"/>
</dbReference>
<reference evidence="1 2" key="1">
    <citation type="journal article" date="2020" name="BMC Genomics">
        <title>Intraspecific diversification of the crop wild relative Brassica cretica Lam. using demographic model selection.</title>
        <authorList>
            <person name="Kioukis A."/>
            <person name="Michalopoulou V.A."/>
            <person name="Briers L."/>
            <person name="Pirintsos S."/>
            <person name="Studholme D.J."/>
            <person name="Pavlidis P."/>
            <person name="Sarris P.F."/>
        </authorList>
    </citation>
    <scope>NUCLEOTIDE SEQUENCE [LARGE SCALE GENOMIC DNA]</scope>
    <source>
        <strain evidence="2">cv. PFS-1207/04</strain>
    </source>
</reference>
<evidence type="ECO:0000313" key="2">
    <source>
        <dbReference type="Proteomes" id="UP000266723"/>
    </source>
</evidence>
<gene>
    <name evidence="1" type="ORF">DY000_02015726</name>
</gene>
<dbReference type="EMBL" id="QGKV02000759">
    <property type="protein sequence ID" value="KAF3568582.1"/>
    <property type="molecule type" value="Genomic_DNA"/>
</dbReference>
<accession>A0ABQ7D8E8</accession>
<evidence type="ECO:0000313" key="1">
    <source>
        <dbReference type="EMBL" id="KAF3568582.1"/>
    </source>
</evidence>